<feature type="domain" description="Activator of Hsp90 ATPase homologue 1/2-like C-terminal" evidence="2">
    <location>
        <begin position="13"/>
        <end position="140"/>
    </location>
</feature>
<comment type="similarity">
    <text evidence="1">Belongs to the AHA1 family.</text>
</comment>
<dbReference type="Proteomes" id="UP000199679">
    <property type="component" value="Chromosome I"/>
</dbReference>
<evidence type="ECO:0000313" key="4">
    <source>
        <dbReference type="Proteomes" id="UP000199679"/>
    </source>
</evidence>
<dbReference type="STRING" id="652787.SAMN05216490_1375"/>
<dbReference type="SUPFAM" id="SSF55961">
    <property type="entry name" value="Bet v1-like"/>
    <property type="match status" value="1"/>
</dbReference>
<dbReference type="EMBL" id="LT629740">
    <property type="protein sequence ID" value="SDS55855.1"/>
    <property type="molecule type" value="Genomic_DNA"/>
</dbReference>
<name>A0A1H1T6J2_MUCMA</name>
<dbReference type="Pfam" id="PF08327">
    <property type="entry name" value="AHSA1"/>
    <property type="match status" value="1"/>
</dbReference>
<gene>
    <name evidence="3" type="ORF">SAMN05216490_1375</name>
</gene>
<proteinExistence type="inferred from homology"/>
<dbReference type="AlphaFoldDB" id="A0A1H1T6J2"/>
<protein>
    <submittedName>
        <fullName evidence="3">Uncharacterized conserved protein YndB, AHSA1/START domain</fullName>
    </submittedName>
</protein>
<reference evidence="3 4" key="1">
    <citation type="submission" date="2016-10" db="EMBL/GenBank/DDBJ databases">
        <authorList>
            <person name="de Groot N.N."/>
        </authorList>
    </citation>
    <scope>NUCLEOTIDE SEQUENCE [LARGE SCALE GENOMIC DNA]</scope>
    <source>
        <strain evidence="3 4">MP1X4</strain>
    </source>
</reference>
<sequence>MSKSINHQLFFSHPPKAVWEYLTSPELMELWLMKNDFKPVIGHDFQFRVKPIPDLNFDGVVHCRVLEIDPHKKLSYSWKSGPGDGTYNIDSVVIWRLHPKDNGTELVLEHGNFAIMENIGLFNGMNEGWLKNMHKIANHLNTVEHGSTNA</sequence>
<dbReference type="RefSeq" id="WP_091370604.1">
    <property type="nucleotide sequence ID" value="NZ_LT629740.1"/>
</dbReference>
<evidence type="ECO:0000256" key="1">
    <source>
        <dbReference type="ARBA" id="ARBA00006817"/>
    </source>
</evidence>
<accession>A0A1H1T6J2</accession>
<evidence type="ECO:0000259" key="2">
    <source>
        <dbReference type="Pfam" id="PF08327"/>
    </source>
</evidence>
<dbReference type="OrthoDB" id="2355173at2"/>
<evidence type="ECO:0000313" key="3">
    <source>
        <dbReference type="EMBL" id="SDS55855.1"/>
    </source>
</evidence>
<keyword evidence="4" id="KW-1185">Reference proteome</keyword>
<dbReference type="Gene3D" id="3.30.530.20">
    <property type="match status" value="1"/>
</dbReference>
<organism evidence="3 4">
    <name type="scientific">Mucilaginibacter mallensis</name>
    <dbReference type="NCBI Taxonomy" id="652787"/>
    <lineage>
        <taxon>Bacteria</taxon>
        <taxon>Pseudomonadati</taxon>
        <taxon>Bacteroidota</taxon>
        <taxon>Sphingobacteriia</taxon>
        <taxon>Sphingobacteriales</taxon>
        <taxon>Sphingobacteriaceae</taxon>
        <taxon>Mucilaginibacter</taxon>
    </lineage>
</organism>
<dbReference type="InterPro" id="IPR013538">
    <property type="entry name" value="ASHA1/2-like_C"/>
</dbReference>
<dbReference type="InterPro" id="IPR023393">
    <property type="entry name" value="START-like_dom_sf"/>
</dbReference>
<dbReference type="CDD" id="cd07814">
    <property type="entry name" value="SRPBCC_CalC_Aha1-like"/>
    <property type="match status" value="1"/>
</dbReference>